<dbReference type="EMBL" id="CP049813">
    <property type="protein sequence ID" value="QIK42201.1"/>
    <property type="molecule type" value="Genomic_DNA"/>
</dbReference>
<sequence>MSRPVLAGQVALVTGAGWGDGGIGRTIAHGLAELGAKVLVSDVAPTAQQTADWIAADVAGAETAAHCGDLSDEDVVASLVGQALDKWGRLDILVNNAGGGIIRPFLDHTPDTLRETIDRNLWTAVWCTYYALPHMVSARYGRIVNIGADSVRNGLWDHAGYNAAKGGVHGMTTGLAREFADSDITVNTVAPCAVNTERMRGRQAYDGSMAEKFTSVIPKGRPAELKEIASMATHLCKPESGFVTGQVISVNGGSTML</sequence>
<evidence type="ECO:0000313" key="3">
    <source>
        <dbReference type="EMBL" id="QIK42201.1"/>
    </source>
</evidence>
<dbReference type="GO" id="GO:0032787">
    <property type="term" value="P:monocarboxylic acid metabolic process"/>
    <property type="evidence" value="ECO:0007669"/>
    <property type="project" value="UniProtKB-ARBA"/>
</dbReference>
<evidence type="ECO:0000313" key="4">
    <source>
        <dbReference type="Proteomes" id="UP000500791"/>
    </source>
</evidence>
<accession>A0A6G7VQB0</accession>
<evidence type="ECO:0000256" key="1">
    <source>
        <dbReference type="ARBA" id="ARBA00006484"/>
    </source>
</evidence>
<dbReference type="InterPro" id="IPR002347">
    <property type="entry name" value="SDR_fam"/>
</dbReference>
<proteinExistence type="inferred from homology"/>
<dbReference type="PANTHER" id="PTHR42879">
    <property type="entry name" value="3-OXOACYL-(ACYL-CARRIER-PROTEIN) REDUCTASE"/>
    <property type="match status" value="1"/>
</dbReference>
<evidence type="ECO:0000256" key="2">
    <source>
        <dbReference type="ARBA" id="ARBA00023002"/>
    </source>
</evidence>
<name>A0A6G7VQB0_9RHOB</name>
<dbReference type="FunFam" id="3.40.50.720:FF:000173">
    <property type="entry name" value="3-oxoacyl-[acyl-carrier protein] reductase"/>
    <property type="match status" value="1"/>
</dbReference>
<dbReference type="KEGG" id="mon:G8E03_15205"/>
<comment type="similarity">
    <text evidence="1">Belongs to the short-chain dehydrogenases/reductases (SDR) family.</text>
</comment>
<dbReference type="RefSeq" id="WP_166194506.1">
    <property type="nucleotide sequence ID" value="NZ_CP049813.1"/>
</dbReference>
<dbReference type="PRINTS" id="PR00080">
    <property type="entry name" value="SDRFAMILY"/>
</dbReference>
<dbReference type="InterPro" id="IPR050259">
    <property type="entry name" value="SDR"/>
</dbReference>
<dbReference type="GO" id="GO:0016491">
    <property type="term" value="F:oxidoreductase activity"/>
    <property type="evidence" value="ECO:0007669"/>
    <property type="project" value="UniProtKB-KW"/>
</dbReference>
<dbReference type="PRINTS" id="PR00081">
    <property type="entry name" value="GDHRDH"/>
</dbReference>
<keyword evidence="3" id="KW-0614">Plasmid</keyword>
<gene>
    <name evidence="3" type="ORF">G8E03_15205</name>
</gene>
<dbReference type="Pfam" id="PF13561">
    <property type="entry name" value="adh_short_C2"/>
    <property type="match status" value="1"/>
</dbReference>
<dbReference type="AlphaFoldDB" id="A0A6G7VQB0"/>
<dbReference type="SUPFAM" id="SSF51735">
    <property type="entry name" value="NAD(P)-binding Rossmann-fold domains"/>
    <property type="match status" value="1"/>
</dbReference>
<keyword evidence="2" id="KW-0560">Oxidoreductase</keyword>
<protein>
    <submittedName>
        <fullName evidence="3">SDR family oxidoreductase</fullName>
    </submittedName>
</protein>
<reference evidence="3 4" key="1">
    <citation type="submission" date="2020-03" db="EMBL/GenBank/DDBJ databases">
        <title>Complete genome sequence of Monaibacterium sp. ALG8 with diverse plasmids.</title>
        <authorList>
            <person name="Sun C."/>
        </authorList>
    </citation>
    <scope>NUCLEOTIDE SEQUENCE [LARGE SCALE GENOMIC DNA]</scope>
    <source>
        <strain evidence="3 4">ALG8</strain>
        <plasmid evidence="3 4">unnamed2</plasmid>
    </source>
</reference>
<keyword evidence="4" id="KW-1185">Reference proteome</keyword>
<dbReference type="Proteomes" id="UP000500791">
    <property type="component" value="Plasmid unnamed2"/>
</dbReference>
<dbReference type="Gene3D" id="3.40.50.720">
    <property type="entry name" value="NAD(P)-binding Rossmann-like Domain"/>
    <property type="match status" value="1"/>
</dbReference>
<organism evidence="3 4">
    <name type="scientific">Pontivivens nitratireducens</name>
    <dbReference type="NCBI Taxonomy" id="2758038"/>
    <lineage>
        <taxon>Bacteria</taxon>
        <taxon>Pseudomonadati</taxon>
        <taxon>Pseudomonadota</taxon>
        <taxon>Alphaproteobacteria</taxon>
        <taxon>Rhodobacterales</taxon>
        <taxon>Paracoccaceae</taxon>
        <taxon>Pontivivens</taxon>
    </lineage>
</organism>
<dbReference type="PROSITE" id="PS00061">
    <property type="entry name" value="ADH_SHORT"/>
    <property type="match status" value="1"/>
</dbReference>
<dbReference type="InterPro" id="IPR036291">
    <property type="entry name" value="NAD(P)-bd_dom_sf"/>
</dbReference>
<geneLocation type="plasmid" evidence="3 4">
    <name>unnamed2</name>
</geneLocation>
<dbReference type="InterPro" id="IPR020904">
    <property type="entry name" value="Sc_DH/Rdtase_CS"/>
</dbReference>